<name>A0ABV2EL76_9CAUL</name>
<evidence type="ECO:0000256" key="3">
    <source>
        <dbReference type="ARBA" id="ARBA00023163"/>
    </source>
</evidence>
<dbReference type="EMBL" id="JBEPLU010000002">
    <property type="protein sequence ID" value="MET3527804.1"/>
    <property type="molecule type" value="Genomic_DNA"/>
</dbReference>
<gene>
    <name evidence="5" type="ORF">ABID41_002922</name>
</gene>
<dbReference type="Pfam" id="PF00196">
    <property type="entry name" value="GerE"/>
    <property type="match status" value="1"/>
</dbReference>
<dbReference type="SMART" id="SM00421">
    <property type="entry name" value="HTH_LUXR"/>
    <property type="match status" value="1"/>
</dbReference>
<feature type="domain" description="HTH luxR-type" evidence="4">
    <location>
        <begin position="61"/>
        <end position="123"/>
    </location>
</feature>
<evidence type="ECO:0000259" key="4">
    <source>
        <dbReference type="PROSITE" id="PS50043"/>
    </source>
</evidence>
<dbReference type="PRINTS" id="PR00038">
    <property type="entry name" value="HTHLUXR"/>
</dbReference>
<evidence type="ECO:0000256" key="2">
    <source>
        <dbReference type="ARBA" id="ARBA00023125"/>
    </source>
</evidence>
<dbReference type="PROSITE" id="PS50043">
    <property type="entry name" value="HTH_LUXR_2"/>
    <property type="match status" value="1"/>
</dbReference>
<sequence>MSDDDAFDQRLIKSAQAYARLYPSIGPRLKAAYDSGHPAARQAASAIAAAQRRAEGARETVLRDRYGLSAKEAQVVLHLTEGGAVSSCAEALGVAESTIRSHLKAIFRKTGANRQAELFALVG</sequence>
<evidence type="ECO:0000313" key="6">
    <source>
        <dbReference type="Proteomes" id="UP001549110"/>
    </source>
</evidence>
<accession>A0ABV2EL76</accession>
<dbReference type="Proteomes" id="UP001549110">
    <property type="component" value="Unassembled WGS sequence"/>
</dbReference>
<keyword evidence="2 5" id="KW-0238">DNA-binding</keyword>
<reference evidence="5 6" key="1">
    <citation type="submission" date="2024-06" db="EMBL/GenBank/DDBJ databases">
        <title>Genomic Encyclopedia of Type Strains, Phase IV (KMG-IV): sequencing the most valuable type-strain genomes for metagenomic binning, comparative biology and taxonomic classification.</title>
        <authorList>
            <person name="Goeker M."/>
        </authorList>
    </citation>
    <scope>NUCLEOTIDE SEQUENCE [LARGE SCALE GENOMIC DNA]</scope>
    <source>
        <strain evidence="5 6">DSM 17809</strain>
    </source>
</reference>
<dbReference type="InterPro" id="IPR016032">
    <property type="entry name" value="Sig_transdc_resp-reg_C-effctor"/>
</dbReference>
<dbReference type="InterPro" id="IPR000792">
    <property type="entry name" value="Tscrpt_reg_LuxR_C"/>
</dbReference>
<organism evidence="5 6">
    <name type="scientific">Phenylobacterium koreense</name>
    <dbReference type="NCBI Taxonomy" id="266125"/>
    <lineage>
        <taxon>Bacteria</taxon>
        <taxon>Pseudomonadati</taxon>
        <taxon>Pseudomonadota</taxon>
        <taxon>Alphaproteobacteria</taxon>
        <taxon>Caulobacterales</taxon>
        <taxon>Caulobacteraceae</taxon>
        <taxon>Phenylobacterium</taxon>
    </lineage>
</organism>
<dbReference type="RefSeq" id="WP_331930487.1">
    <property type="nucleotide sequence ID" value="NZ_JBEPLU010000002.1"/>
</dbReference>
<keyword evidence="6" id="KW-1185">Reference proteome</keyword>
<dbReference type="PANTHER" id="PTHR44688:SF16">
    <property type="entry name" value="DNA-BINDING TRANSCRIPTIONAL ACTIVATOR DEVR_DOSR"/>
    <property type="match status" value="1"/>
</dbReference>
<keyword evidence="1" id="KW-0805">Transcription regulation</keyword>
<dbReference type="InterPro" id="IPR036388">
    <property type="entry name" value="WH-like_DNA-bd_sf"/>
</dbReference>
<protein>
    <submittedName>
        <fullName evidence="5">DNA-binding CsgD family transcriptional regulator</fullName>
    </submittedName>
</protein>
<proteinExistence type="predicted"/>
<evidence type="ECO:0000256" key="1">
    <source>
        <dbReference type="ARBA" id="ARBA00023015"/>
    </source>
</evidence>
<dbReference type="GO" id="GO:0003677">
    <property type="term" value="F:DNA binding"/>
    <property type="evidence" value="ECO:0007669"/>
    <property type="project" value="UniProtKB-KW"/>
</dbReference>
<dbReference type="PANTHER" id="PTHR44688">
    <property type="entry name" value="DNA-BINDING TRANSCRIPTIONAL ACTIVATOR DEVR_DOSR"/>
    <property type="match status" value="1"/>
</dbReference>
<dbReference type="SUPFAM" id="SSF46894">
    <property type="entry name" value="C-terminal effector domain of the bipartite response regulators"/>
    <property type="match status" value="1"/>
</dbReference>
<keyword evidence="3" id="KW-0804">Transcription</keyword>
<dbReference type="Gene3D" id="1.10.10.10">
    <property type="entry name" value="Winged helix-like DNA-binding domain superfamily/Winged helix DNA-binding domain"/>
    <property type="match status" value="1"/>
</dbReference>
<evidence type="ECO:0000313" key="5">
    <source>
        <dbReference type="EMBL" id="MET3527804.1"/>
    </source>
</evidence>
<comment type="caution">
    <text evidence="5">The sequence shown here is derived from an EMBL/GenBank/DDBJ whole genome shotgun (WGS) entry which is preliminary data.</text>
</comment>